<dbReference type="AlphaFoldDB" id="A0A4Y4BYG4"/>
<evidence type="ECO:0000313" key="1">
    <source>
        <dbReference type="EMBL" id="GEC84886.1"/>
    </source>
</evidence>
<organism evidence="1 2">
    <name type="scientific">Corynebacterium variabile</name>
    <dbReference type="NCBI Taxonomy" id="1727"/>
    <lineage>
        <taxon>Bacteria</taxon>
        <taxon>Bacillati</taxon>
        <taxon>Actinomycetota</taxon>
        <taxon>Actinomycetes</taxon>
        <taxon>Mycobacteriales</taxon>
        <taxon>Corynebacteriaceae</taxon>
        <taxon>Corynebacterium</taxon>
    </lineage>
</organism>
<evidence type="ECO:0000313" key="2">
    <source>
        <dbReference type="Proteomes" id="UP000319986"/>
    </source>
</evidence>
<name>A0A4Y4BYG4_9CORY</name>
<protein>
    <submittedName>
        <fullName evidence="1">Uncharacterized protein</fullName>
    </submittedName>
</protein>
<dbReference type="Proteomes" id="UP000319986">
    <property type="component" value="Unassembled WGS sequence"/>
</dbReference>
<gene>
    <name evidence="1" type="ORF">CVA01_02000</name>
</gene>
<sequence>MVAEASAVFLLESAGGEESLVSAQVDGGCGSSVLEVRDFVVKGEDAVHRGSPGFLTCGQGATGPVLFESEDRAVTGSELGGIHGLHLICGGGTVARGEGESGKDSSRGGHG</sequence>
<proteinExistence type="predicted"/>
<dbReference type="EMBL" id="BJNT01000002">
    <property type="protein sequence ID" value="GEC84886.1"/>
    <property type="molecule type" value="Genomic_DNA"/>
</dbReference>
<reference evidence="1 2" key="1">
    <citation type="submission" date="2019-06" db="EMBL/GenBank/DDBJ databases">
        <title>Whole genome shotgun sequence of Corynebacterium variabile NBRC 15286.</title>
        <authorList>
            <person name="Hosoyama A."/>
            <person name="Uohara A."/>
            <person name="Ohji S."/>
            <person name="Ichikawa N."/>
        </authorList>
    </citation>
    <scope>NUCLEOTIDE SEQUENCE [LARGE SCALE GENOMIC DNA]</scope>
    <source>
        <strain evidence="1 2">NBRC 15286</strain>
    </source>
</reference>
<accession>A0A4Y4BYG4</accession>
<comment type="caution">
    <text evidence="1">The sequence shown here is derived from an EMBL/GenBank/DDBJ whole genome shotgun (WGS) entry which is preliminary data.</text>
</comment>